<dbReference type="Pfam" id="PF00664">
    <property type="entry name" value="ABC_membrane"/>
    <property type="match status" value="2"/>
</dbReference>
<feature type="domain" description="ABC transporter" evidence="8">
    <location>
        <begin position="980"/>
        <end position="1222"/>
    </location>
</feature>
<dbReference type="AlphaFoldDB" id="A0A2V1AWS9"/>
<feature type="transmembrane region" description="Helical" evidence="7">
    <location>
        <begin position="27"/>
        <end position="46"/>
    </location>
</feature>
<evidence type="ECO:0000313" key="11">
    <source>
        <dbReference type="Proteomes" id="UP000244309"/>
    </source>
</evidence>
<evidence type="ECO:0000256" key="7">
    <source>
        <dbReference type="SAM" id="Phobius"/>
    </source>
</evidence>
<feature type="transmembrane region" description="Helical" evidence="7">
    <location>
        <begin position="266"/>
        <end position="288"/>
    </location>
</feature>
<name>A0A2V1AWS9_9ASCO</name>
<dbReference type="STRING" id="45357.A0A2V1AWS9"/>
<dbReference type="SMART" id="SM00382">
    <property type="entry name" value="AAA"/>
    <property type="match status" value="2"/>
</dbReference>
<reference evidence="10 11" key="1">
    <citation type="submission" date="2017-12" db="EMBL/GenBank/DDBJ databases">
        <title>Genome Sequence of a Multidrug-Resistant Candida haemulonii Isolate from a Patient with Chronic Leg Ulcers in Israel.</title>
        <authorList>
            <person name="Chow N.A."/>
            <person name="Gade L."/>
            <person name="Batra D."/>
            <person name="Rowe L.A."/>
            <person name="Ben-Ami R."/>
            <person name="Loparev V.N."/>
            <person name="Litvintseva A.P."/>
        </authorList>
    </citation>
    <scope>NUCLEOTIDE SEQUENCE [LARGE SCALE GENOMIC DNA]</scope>
    <source>
        <strain evidence="10 11">B11899</strain>
    </source>
</reference>
<evidence type="ECO:0000256" key="1">
    <source>
        <dbReference type="ARBA" id="ARBA00004141"/>
    </source>
</evidence>
<organism evidence="10 11">
    <name type="scientific">Candidozyma haemuli</name>
    <dbReference type="NCBI Taxonomy" id="45357"/>
    <lineage>
        <taxon>Eukaryota</taxon>
        <taxon>Fungi</taxon>
        <taxon>Dikarya</taxon>
        <taxon>Ascomycota</taxon>
        <taxon>Saccharomycotina</taxon>
        <taxon>Pichiomycetes</taxon>
        <taxon>Metschnikowiaceae</taxon>
        <taxon>Candidozyma</taxon>
    </lineage>
</organism>
<dbReference type="InterPro" id="IPR003593">
    <property type="entry name" value="AAA+_ATPase"/>
</dbReference>
<dbReference type="InterPro" id="IPR003439">
    <property type="entry name" value="ABC_transporter-like_ATP-bd"/>
</dbReference>
<protein>
    <submittedName>
        <fullName evidence="10">Uncharacterized protein</fullName>
    </submittedName>
</protein>
<feature type="transmembrane region" description="Helical" evidence="7">
    <location>
        <begin position="800"/>
        <end position="821"/>
    </location>
</feature>
<gene>
    <name evidence="10" type="ORF">CXQ85_005121</name>
</gene>
<feature type="domain" description="ABC transmembrane type-1" evidence="9">
    <location>
        <begin position="653"/>
        <end position="942"/>
    </location>
</feature>
<dbReference type="GO" id="GO:0015421">
    <property type="term" value="F:ABC-type oligopeptide transporter activity"/>
    <property type="evidence" value="ECO:0007669"/>
    <property type="project" value="TreeGrafter"/>
</dbReference>
<keyword evidence="5 7" id="KW-1133">Transmembrane helix</keyword>
<dbReference type="InterPro" id="IPR027417">
    <property type="entry name" value="P-loop_NTPase"/>
</dbReference>
<evidence type="ECO:0000256" key="4">
    <source>
        <dbReference type="ARBA" id="ARBA00022840"/>
    </source>
</evidence>
<evidence type="ECO:0000256" key="3">
    <source>
        <dbReference type="ARBA" id="ARBA00022741"/>
    </source>
</evidence>
<dbReference type="EMBL" id="PKFO01000008">
    <property type="protein sequence ID" value="PVH22550.1"/>
    <property type="molecule type" value="Genomic_DNA"/>
</dbReference>
<dbReference type="GO" id="GO:0016887">
    <property type="term" value="F:ATP hydrolysis activity"/>
    <property type="evidence" value="ECO:0007669"/>
    <property type="project" value="InterPro"/>
</dbReference>
<dbReference type="GO" id="GO:0090374">
    <property type="term" value="P:oligopeptide export from mitochondrion"/>
    <property type="evidence" value="ECO:0007669"/>
    <property type="project" value="TreeGrafter"/>
</dbReference>
<dbReference type="GO" id="GO:0005524">
    <property type="term" value="F:ATP binding"/>
    <property type="evidence" value="ECO:0007669"/>
    <property type="project" value="UniProtKB-KW"/>
</dbReference>
<evidence type="ECO:0000256" key="2">
    <source>
        <dbReference type="ARBA" id="ARBA00022692"/>
    </source>
</evidence>
<keyword evidence="6 7" id="KW-0472">Membrane</keyword>
<dbReference type="Gene3D" id="1.20.1560.10">
    <property type="entry name" value="ABC transporter type 1, transmembrane domain"/>
    <property type="match status" value="1"/>
</dbReference>
<feature type="transmembrane region" description="Helical" evidence="7">
    <location>
        <begin position="182"/>
        <end position="203"/>
    </location>
</feature>
<dbReference type="SUPFAM" id="SSF90123">
    <property type="entry name" value="ABC transporter transmembrane region"/>
    <property type="match status" value="2"/>
</dbReference>
<feature type="transmembrane region" description="Helical" evidence="7">
    <location>
        <begin position="300"/>
        <end position="321"/>
    </location>
</feature>
<feature type="transmembrane region" description="Helical" evidence="7">
    <location>
        <begin position="882"/>
        <end position="903"/>
    </location>
</feature>
<keyword evidence="11" id="KW-1185">Reference proteome</keyword>
<dbReference type="PROSITE" id="PS50893">
    <property type="entry name" value="ABC_TRANSPORTER_2"/>
    <property type="match status" value="2"/>
</dbReference>
<feature type="transmembrane region" description="Helical" evidence="7">
    <location>
        <begin position="774"/>
        <end position="794"/>
    </location>
</feature>
<dbReference type="PROSITE" id="PS00211">
    <property type="entry name" value="ABC_TRANSPORTER_1"/>
    <property type="match status" value="2"/>
</dbReference>
<dbReference type="Proteomes" id="UP000244309">
    <property type="component" value="Unassembled WGS sequence"/>
</dbReference>
<dbReference type="CDD" id="cd18577">
    <property type="entry name" value="ABC_6TM_Pgp_ABCB1_D1_like"/>
    <property type="match status" value="1"/>
</dbReference>
<feature type="transmembrane region" description="Helical" evidence="7">
    <location>
        <begin position="915"/>
        <end position="935"/>
    </location>
</feature>
<feature type="transmembrane region" description="Helical" evidence="7">
    <location>
        <begin position="696"/>
        <end position="721"/>
    </location>
</feature>
<feature type="domain" description="ABC transmembrane type-1" evidence="9">
    <location>
        <begin position="33"/>
        <end position="323"/>
    </location>
</feature>
<dbReference type="GO" id="GO:0005743">
    <property type="term" value="C:mitochondrial inner membrane"/>
    <property type="evidence" value="ECO:0007669"/>
    <property type="project" value="TreeGrafter"/>
</dbReference>
<accession>A0A2V1AWS9</accession>
<feature type="domain" description="ABC transporter" evidence="8">
    <location>
        <begin position="361"/>
        <end position="593"/>
    </location>
</feature>
<evidence type="ECO:0000259" key="9">
    <source>
        <dbReference type="PROSITE" id="PS50929"/>
    </source>
</evidence>
<feature type="transmembrane region" description="Helical" evidence="7">
    <location>
        <begin position="650"/>
        <end position="676"/>
    </location>
</feature>
<dbReference type="InterPro" id="IPR017871">
    <property type="entry name" value="ABC_transporter-like_CS"/>
</dbReference>
<dbReference type="OrthoDB" id="6500128at2759"/>
<dbReference type="RefSeq" id="XP_025343490.1">
    <property type="nucleotide sequence ID" value="XM_025488723.1"/>
</dbReference>
<comment type="subcellular location">
    <subcellularLocation>
        <location evidence="1">Membrane</location>
        <topology evidence="1">Multi-pass membrane protein</topology>
    </subcellularLocation>
</comment>
<dbReference type="PANTHER" id="PTHR43394">
    <property type="entry name" value="ATP-DEPENDENT PERMEASE MDL1, MITOCHONDRIAL"/>
    <property type="match status" value="1"/>
</dbReference>
<dbReference type="Pfam" id="PF00005">
    <property type="entry name" value="ABC_tran"/>
    <property type="match status" value="2"/>
</dbReference>
<dbReference type="CDD" id="cd18578">
    <property type="entry name" value="ABC_6TM_Pgp_ABCB1_D2_like"/>
    <property type="match status" value="1"/>
</dbReference>
<keyword evidence="3" id="KW-0547">Nucleotide-binding</keyword>
<dbReference type="InterPro" id="IPR036640">
    <property type="entry name" value="ABC1_TM_sf"/>
</dbReference>
<sequence>MSMHNDGTVSMGQTKASLFMFATKRDIPYFISGFITMVVASVGSPIQTHIYGKAFDKLSKYITGGYKGFGDFISDIRLLCGLIMVVGVVRMLVTWLSIHIWLILGERQQDRARSRLFSNLMRQKLEWYERKENLMGSMAQVNRCIEEIRDAMSENIALLVQGTSSIILLLISAMISSWSLTLVIMASAPIMAISSIIFGKLTFKYANKENCFSAKASKVLDWSFVSGNLVRLLNGKFKDSVNFNRMVDLSAKAFTRMSISISANQSILRALSFMVFVQGFWFGAYMVSAGKLRIGQVFTAFSSCLILGTHVSTVASVLALLNKGQAAASMIARFLEYDECSSEEESYVEKDFEPIIYGKTLQFRDVGFLYRDAKRPSLQNVTFDIDTDRLTFVLGRSGCGKSTLASLLMKFYNPTSGEIIVDNHNMNNLTSSQVSRFTTLVESNALVFEKSLYENLALGHKEITESEVINACKFAELGPFVDSLKNGIHSKMSTALSGGQMQRIGLARAYLKDSPILILDEALSAVDHNTRKTLYRKIRSWRKKRMTLVISHDLSDVENDDYVLRLESGRIESFTQHTKPVESLGEDEEIGFLTETKDEFEATDSIFSDGTHFNSSSKRDLEAMHDSSELQVLGVLSILKHCYYTIQNKLGIVVGLILSLISGVITPVLSFCFSKLLSNIVDQSTQLPPKEKGAVFWSALVIGLIVADGLIYFTSHFLLAYSSEQWVVELRKKALAVINDQDMSFFSKKYSKPAELVALLMNDSRDLRNLVSEFLSAVLSLIALTLLGLIWSIVSGWKLALVGTSFVPLILLVTISYGMILSRFETKYKDMVGEVEKFNHNAVSGVKTVKAFGLENDFEGDLKEKLIELFAVAKLRACFTGLGFALSEMCTSIATGTILYYGLYLVARFEYSYESMLQVLTLLTFTMASASTLMGSLPEIARGQRAGTLFARILTLNPSPIETSGDKKSWRMAQYGEEIISFKNIDFSYNGEQCSSKKVLRDLSFSIKTGEVVGIVGASGSGKSTTASLIGRLRDCDKGCIRFNGKPIKDLDPLWYRKNVVVVPQSPKFFEGSIWENLTYGIDNSFLDKSFVIECLKLCNIWTLVASLQQGLDTVLDDRSVSSGQLQRLCIARALIREPKLIVFDESTSNLDQENVDIITNLITLGLPKAYPEMTLISITHDVNVMANLPRLLVLKNGEIVQDGTFTSLSQESGEFKRLTTNVM</sequence>
<dbReference type="InterPro" id="IPR011527">
    <property type="entry name" value="ABC1_TM_dom"/>
</dbReference>
<dbReference type="PANTHER" id="PTHR43394:SF15">
    <property type="entry name" value="ALPHA-FACTOR-TRANSPORTING ATPASE"/>
    <property type="match status" value="1"/>
</dbReference>
<keyword evidence="4" id="KW-0067">ATP-binding</keyword>
<dbReference type="SUPFAM" id="SSF52540">
    <property type="entry name" value="P-loop containing nucleoside triphosphate hydrolases"/>
    <property type="match status" value="2"/>
</dbReference>
<dbReference type="InterPro" id="IPR039421">
    <property type="entry name" value="Type_1_exporter"/>
</dbReference>
<dbReference type="VEuPathDB" id="FungiDB:CXQ85_005121"/>
<feature type="transmembrane region" description="Helical" evidence="7">
    <location>
        <begin position="76"/>
        <end position="104"/>
    </location>
</feature>
<dbReference type="PROSITE" id="PS50929">
    <property type="entry name" value="ABC_TM1F"/>
    <property type="match status" value="2"/>
</dbReference>
<dbReference type="Gene3D" id="3.40.50.300">
    <property type="entry name" value="P-loop containing nucleotide triphosphate hydrolases"/>
    <property type="match status" value="2"/>
</dbReference>
<evidence type="ECO:0000256" key="6">
    <source>
        <dbReference type="ARBA" id="ARBA00023136"/>
    </source>
</evidence>
<comment type="caution">
    <text evidence="10">The sequence shown here is derived from an EMBL/GenBank/DDBJ whole genome shotgun (WGS) entry which is preliminary data.</text>
</comment>
<proteinExistence type="predicted"/>
<evidence type="ECO:0000259" key="8">
    <source>
        <dbReference type="PROSITE" id="PS50893"/>
    </source>
</evidence>
<evidence type="ECO:0000256" key="5">
    <source>
        <dbReference type="ARBA" id="ARBA00022989"/>
    </source>
</evidence>
<feature type="transmembrane region" description="Helical" evidence="7">
    <location>
        <begin position="156"/>
        <end position="176"/>
    </location>
</feature>
<dbReference type="GeneID" id="37010451"/>
<keyword evidence="2 7" id="KW-0812">Transmembrane</keyword>
<evidence type="ECO:0000313" key="10">
    <source>
        <dbReference type="EMBL" id="PVH22550.1"/>
    </source>
</evidence>